<organism evidence="5 6">
    <name type="scientific">Eimeria maxima</name>
    <name type="common">Coccidian parasite</name>
    <dbReference type="NCBI Taxonomy" id="5804"/>
    <lineage>
        <taxon>Eukaryota</taxon>
        <taxon>Sar</taxon>
        <taxon>Alveolata</taxon>
        <taxon>Apicomplexa</taxon>
        <taxon>Conoidasida</taxon>
        <taxon>Coccidia</taxon>
        <taxon>Eucoccidiorida</taxon>
        <taxon>Eimeriorina</taxon>
        <taxon>Eimeriidae</taxon>
        <taxon>Eimeria</taxon>
    </lineage>
</organism>
<dbReference type="RefSeq" id="XP_013338268.1">
    <property type="nucleotide sequence ID" value="XM_013482814.1"/>
</dbReference>
<sequence length="1142" mass="122582">MPVECIDWGRFAYGQESTEGSSSLSDSKQTLVPKNTQEKKAEASDTKQGSASPGAPSEAMEKRTTGPTDQGMVHCTDAAAATSPASVTSAGQQQRPAAVAVSEAATPDVRLASLHDRGGGRPSGWLSFGNSSNNGPFSGSSLSRGSCSSSGGKSSNSKTSTTPAATGKQQRSPASVSMLPTSGESTQKRRKLLRGGIGALCSTSSDSEGGSAAAAGAAGGGTCPSGGARSGARNSKNSSSSSSSSGSDGSDSDEASLDALQLCLQESEAMTDSLVEELGGPTAEGKQRVRQQIGAGRCHCSTSMGIPQSLQQHCGDGWERLKDYQKCGVHWLASLHKANRNGILADEMGLLLCVGGQGKTAQTCVFFNYAYSSGLLSTPTLVAAPASLVDNWVRELEMWAPHLAGRVVKYAGKQAERRTLALQCIESLQSANPFRVLVASVNSLSNKWDLQYLRQLRPFAYLVVDEAHALKNKDSQVYRNINKVAKCERRILLTGSPIQNRTGELRNLLLFLMPAVFDAESLDLALTAFERQAQRQRVCKLKTQVKTEKQKQQQGESQQQPKGVSTNTAEPDTTTSSSNSNSSTNGNSDTNQSSSTNGGSSSNNNQSSSSNGNNSSSEEQKGASLDGWESKGFLSRAFDSLVTKGSDGAAEGELPADVTCLQRVLSPFILRRLKSEVMQELPKKTNVVLRCELDGSQKTLYLAEVRRHQSDLALSLRRLTHAFAPNEDDTQDASTSNSSSSSGAAASKSSAVGDGTQASGKEAKESKDGSEVGGKRFVSSLLFRLRRICNHSLLMQSRYTAEQKDRMARHYAYHVDGFKGNPIEKIRAEFDKWSDYEIHQVILATSQTALHIFTGIRMLAEQGDMKLSDLALPAEAFLESTKLRKAFELLKEVQSRGEKVLVFSQFTTFLDVVEEALQLHMPSLRFCRLDGSTVVEERQRLVDGFNQTGECTAFLLSTKAGGQGLNLTAARTVILLDQDWNPQNDRQAEDRVHRLGQTHDVMVYRLCCRGTVEESILKCCQRKLDLDSAFGGNSEVLQAAILRVGFAGSRRHRGRGTSAAPESTAAEDLLTGSLQIARSNCMLLHESELTLPRLTAARFKSCVVADVSVFSCFLLRKFTTTGALRTTFKRPPVLSGSCNLGG</sequence>
<dbReference type="Gene3D" id="3.40.50.10810">
    <property type="entry name" value="Tandem AAA-ATPase domain"/>
    <property type="match status" value="2"/>
</dbReference>
<gene>
    <name evidence="5" type="ORF">EMWEY_00011290</name>
</gene>
<protein>
    <submittedName>
        <fullName evidence="5">SNF2 family helicase, putative</fullName>
    </submittedName>
</protein>
<evidence type="ECO:0000256" key="2">
    <source>
        <dbReference type="SAM" id="MobiDB-lite"/>
    </source>
</evidence>
<dbReference type="GO" id="GO:0004386">
    <property type="term" value="F:helicase activity"/>
    <property type="evidence" value="ECO:0007669"/>
    <property type="project" value="UniProtKB-KW"/>
</dbReference>
<feature type="region of interest" description="Disordered" evidence="2">
    <location>
        <begin position="547"/>
        <end position="625"/>
    </location>
</feature>
<reference evidence="5" key="2">
    <citation type="submission" date="2013-10" db="EMBL/GenBank/DDBJ databases">
        <authorList>
            <person name="Aslett M."/>
        </authorList>
    </citation>
    <scope>NUCLEOTIDE SEQUENCE [LARGE SCALE GENOMIC DNA]</scope>
    <source>
        <strain evidence="5">Weybridge</strain>
    </source>
</reference>
<feature type="region of interest" description="Disordered" evidence="2">
    <location>
        <begin position="204"/>
        <end position="255"/>
    </location>
</feature>
<dbReference type="InterPro" id="IPR001650">
    <property type="entry name" value="Helicase_C-like"/>
</dbReference>
<proteinExistence type="predicted"/>
<dbReference type="PANTHER" id="PTHR10799">
    <property type="entry name" value="SNF2/RAD54 HELICASE FAMILY"/>
    <property type="match status" value="1"/>
</dbReference>
<feature type="compositionally biased region" description="Low complexity" evidence="2">
    <location>
        <begin position="552"/>
        <end position="564"/>
    </location>
</feature>
<feature type="compositionally biased region" description="Basic and acidic residues" evidence="2">
    <location>
        <begin position="761"/>
        <end position="772"/>
    </location>
</feature>
<dbReference type="InterPro" id="IPR027417">
    <property type="entry name" value="P-loop_NTPase"/>
</dbReference>
<dbReference type="AlphaFoldDB" id="U6MEZ4"/>
<keyword evidence="5" id="KW-0547">Nucleotide-binding</keyword>
<dbReference type="EMBL" id="HG722157">
    <property type="protein sequence ID" value="CDJ61618.1"/>
    <property type="molecule type" value="Genomic_DNA"/>
</dbReference>
<dbReference type="SMART" id="SM00487">
    <property type="entry name" value="DEXDc"/>
    <property type="match status" value="1"/>
</dbReference>
<dbReference type="CDD" id="cd17919">
    <property type="entry name" value="DEXHc_Snf"/>
    <property type="match status" value="1"/>
</dbReference>
<dbReference type="PROSITE" id="PS51194">
    <property type="entry name" value="HELICASE_CTER"/>
    <property type="match status" value="1"/>
</dbReference>
<feature type="compositionally biased region" description="Low complexity" evidence="2">
    <location>
        <begin position="572"/>
        <end position="617"/>
    </location>
</feature>
<feature type="compositionally biased region" description="Polar residues" evidence="2">
    <location>
        <begin position="161"/>
        <end position="185"/>
    </location>
</feature>
<keyword evidence="1" id="KW-0378">Hydrolase</keyword>
<reference evidence="5" key="1">
    <citation type="submission" date="2013-10" db="EMBL/GenBank/DDBJ databases">
        <title>Genomic analysis of the causative agents of coccidiosis in chickens.</title>
        <authorList>
            <person name="Reid A.J."/>
            <person name="Blake D."/>
            <person name="Billington K."/>
            <person name="Browne H."/>
            <person name="Dunn M."/>
            <person name="Hung S."/>
            <person name="Kawahara F."/>
            <person name="Miranda-Saavedra D."/>
            <person name="Mourier T."/>
            <person name="Nagra H."/>
            <person name="Otto T.D."/>
            <person name="Rawlings N."/>
            <person name="Sanchez A."/>
            <person name="Sanders M."/>
            <person name="Subramaniam C."/>
            <person name="Tay Y."/>
            <person name="Dear P."/>
            <person name="Doerig C."/>
            <person name="Gruber A."/>
            <person name="Parkinson J."/>
            <person name="Shirley M."/>
            <person name="Wan K.L."/>
            <person name="Berriman M."/>
            <person name="Tomley F."/>
            <person name="Pain A."/>
        </authorList>
    </citation>
    <scope>NUCLEOTIDE SEQUENCE [LARGE SCALE GENOMIC DNA]</scope>
    <source>
        <strain evidence="5">Weybridge</strain>
    </source>
</reference>
<dbReference type="PROSITE" id="PS51192">
    <property type="entry name" value="HELICASE_ATP_BIND_1"/>
    <property type="match status" value="1"/>
</dbReference>
<feature type="compositionally biased region" description="Low complexity" evidence="2">
    <location>
        <begin position="17"/>
        <end position="27"/>
    </location>
</feature>
<dbReference type="GO" id="GO:0005524">
    <property type="term" value="F:ATP binding"/>
    <property type="evidence" value="ECO:0007669"/>
    <property type="project" value="InterPro"/>
</dbReference>
<feature type="compositionally biased region" description="Low complexity" evidence="2">
    <location>
        <begin position="733"/>
        <end position="751"/>
    </location>
</feature>
<dbReference type="Proteomes" id="UP000030763">
    <property type="component" value="Unassembled WGS sequence"/>
</dbReference>
<feature type="domain" description="Helicase ATP-binding" evidence="3">
    <location>
        <begin position="333"/>
        <end position="515"/>
    </location>
</feature>
<dbReference type="GO" id="GO:0016787">
    <property type="term" value="F:hydrolase activity"/>
    <property type="evidence" value="ECO:0007669"/>
    <property type="project" value="UniProtKB-KW"/>
</dbReference>
<evidence type="ECO:0000259" key="3">
    <source>
        <dbReference type="PROSITE" id="PS51192"/>
    </source>
</evidence>
<feature type="compositionally biased region" description="Basic and acidic residues" evidence="2">
    <location>
        <begin position="36"/>
        <end position="45"/>
    </location>
</feature>
<dbReference type="OMA" id="CCKAKLH"/>
<keyword evidence="5" id="KW-0067">ATP-binding</keyword>
<dbReference type="OrthoDB" id="448448at2759"/>
<feature type="compositionally biased region" description="Low complexity" evidence="2">
    <location>
        <begin position="126"/>
        <end position="160"/>
    </location>
</feature>
<evidence type="ECO:0000259" key="4">
    <source>
        <dbReference type="PROSITE" id="PS51194"/>
    </source>
</evidence>
<dbReference type="InterPro" id="IPR038718">
    <property type="entry name" value="SNF2-like_sf"/>
</dbReference>
<dbReference type="SMART" id="SM00490">
    <property type="entry name" value="HELICc"/>
    <property type="match status" value="1"/>
</dbReference>
<dbReference type="CDD" id="cd18793">
    <property type="entry name" value="SF2_C_SNF"/>
    <property type="match status" value="1"/>
</dbReference>
<evidence type="ECO:0000313" key="5">
    <source>
        <dbReference type="EMBL" id="CDJ61618.1"/>
    </source>
</evidence>
<feature type="domain" description="Helicase C-terminal" evidence="4">
    <location>
        <begin position="882"/>
        <end position="1045"/>
    </location>
</feature>
<keyword evidence="5" id="KW-0347">Helicase</keyword>
<accession>U6MEZ4</accession>
<dbReference type="Pfam" id="PF00176">
    <property type="entry name" value="SNF2-rel_dom"/>
    <property type="match status" value="2"/>
</dbReference>
<dbReference type="VEuPathDB" id="ToxoDB:EMWEY_00011290"/>
<dbReference type="Pfam" id="PF00271">
    <property type="entry name" value="Helicase_C"/>
    <property type="match status" value="1"/>
</dbReference>
<dbReference type="GeneID" id="25335115"/>
<evidence type="ECO:0000256" key="1">
    <source>
        <dbReference type="ARBA" id="ARBA00022801"/>
    </source>
</evidence>
<feature type="compositionally biased region" description="Low complexity" evidence="2">
    <location>
        <begin position="76"/>
        <end position="90"/>
    </location>
</feature>
<keyword evidence="6" id="KW-1185">Reference proteome</keyword>
<dbReference type="InterPro" id="IPR000330">
    <property type="entry name" value="SNF2_N"/>
</dbReference>
<feature type="region of interest" description="Disordered" evidence="2">
    <location>
        <begin position="1"/>
        <end position="191"/>
    </location>
</feature>
<dbReference type="SUPFAM" id="SSF52540">
    <property type="entry name" value="P-loop containing nucleoside triphosphate hydrolases"/>
    <property type="match status" value="2"/>
</dbReference>
<feature type="compositionally biased region" description="Low complexity" evidence="2">
    <location>
        <begin position="238"/>
        <end position="249"/>
    </location>
</feature>
<feature type="compositionally biased region" description="Low complexity" evidence="2">
    <location>
        <begin position="204"/>
        <end position="216"/>
    </location>
</feature>
<name>U6MEZ4_EIMMA</name>
<evidence type="ECO:0000313" key="6">
    <source>
        <dbReference type="Proteomes" id="UP000030763"/>
    </source>
</evidence>
<dbReference type="InterPro" id="IPR049730">
    <property type="entry name" value="SNF2/RAD54-like_C"/>
</dbReference>
<dbReference type="InterPro" id="IPR014001">
    <property type="entry name" value="Helicase_ATP-bd"/>
</dbReference>
<dbReference type="Gene3D" id="3.40.50.300">
    <property type="entry name" value="P-loop containing nucleotide triphosphate hydrolases"/>
    <property type="match status" value="2"/>
</dbReference>
<feature type="region of interest" description="Disordered" evidence="2">
    <location>
        <begin position="725"/>
        <end position="772"/>
    </location>
</feature>